<name>A0A0C9LY37_9FUNG</name>
<dbReference type="EMBL" id="DF836668">
    <property type="protein sequence ID" value="GAN10640.1"/>
    <property type="molecule type" value="Genomic_DNA"/>
</dbReference>
<evidence type="ECO:0000313" key="3">
    <source>
        <dbReference type="EMBL" id="GAN10640.1"/>
    </source>
</evidence>
<accession>A0A0C9LY37</accession>
<evidence type="ECO:0000259" key="2">
    <source>
        <dbReference type="Pfam" id="PF13873"/>
    </source>
</evidence>
<feature type="domain" description="Myb/SANT-like DNA-binding" evidence="2">
    <location>
        <begin position="157"/>
        <end position="218"/>
    </location>
</feature>
<dbReference type="OrthoDB" id="2248071at2759"/>
<feature type="compositionally biased region" description="Polar residues" evidence="1">
    <location>
        <begin position="391"/>
        <end position="407"/>
    </location>
</feature>
<gene>
    <name evidence="3" type="ORF">MAM1_0379d10184</name>
</gene>
<feature type="region of interest" description="Disordered" evidence="1">
    <location>
        <begin position="385"/>
        <end position="413"/>
    </location>
</feature>
<dbReference type="AlphaFoldDB" id="A0A0C9LY37"/>
<evidence type="ECO:0000313" key="4">
    <source>
        <dbReference type="Proteomes" id="UP000053815"/>
    </source>
</evidence>
<reference evidence="3" key="1">
    <citation type="submission" date="2014-09" db="EMBL/GenBank/DDBJ databases">
        <title>Draft genome sequence of an oleaginous Mucoromycotina fungus Mucor ambiguus NBRC6742.</title>
        <authorList>
            <person name="Takeda I."/>
            <person name="Yamane N."/>
            <person name="Morita T."/>
            <person name="Tamano K."/>
            <person name="Machida M."/>
            <person name="Baker S."/>
            <person name="Koike H."/>
        </authorList>
    </citation>
    <scope>NUCLEOTIDE SEQUENCE</scope>
    <source>
        <strain evidence="3">NBRC 6742</strain>
    </source>
</reference>
<feature type="compositionally biased region" description="Low complexity" evidence="1">
    <location>
        <begin position="48"/>
        <end position="67"/>
    </location>
</feature>
<feature type="compositionally biased region" description="Basic and acidic residues" evidence="1">
    <location>
        <begin position="36"/>
        <end position="47"/>
    </location>
</feature>
<feature type="region of interest" description="Disordered" evidence="1">
    <location>
        <begin position="1"/>
        <end position="98"/>
    </location>
</feature>
<keyword evidence="4" id="KW-1185">Reference proteome</keyword>
<dbReference type="Pfam" id="PF13873">
    <property type="entry name" value="Myb_DNA-bind_5"/>
    <property type="match status" value="1"/>
</dbReference>
<dbReference type="InterPro" id="IPR028002">
    <property type="entry name" value="Myb_DNA-bind_5"/>
</dbReference>
<sequence>MVNVSKRTPHTLSASTTTETTTPATLSHPPVDDAPSSEHKRDSKPDIKAANASPKAKAIAIKPYASSQSVIDTRAKSSHASRASTSSSSSSSAKAPIVPSPLQQLEQQQQQVAHIPVQPRISPPQQQQVVQPHMHPQVIIQPSFPGPYDVVGYERVWSEANVAVLIQLHRKHYNGVTSMDVDQQNMAWAALTSEYNAITADNRSTPVLIKKWDKLMAKYNAERAFLIMPRPQGLQQPVPTVSYWNHFQYMDSYLSHVPIPENCIRKRKRRVEDTDESDSSDPAKRPRMTTDLNMELLETQRVFMEKTLDKQNTQIEMMKANAESMHKMNMKFVNICEKACTRSQINEERYLNLLEKCLVSNNKDRSKKSVTEVYDELQAVQQQAVQQQAQEASLRQESTYSSASSELAKSDEE</sequence>
<organism evidence="3">
    <name type="scientific">Mucor ambiguus</name>
    <dbReference type="NCBI Taxonomy" id="91626"/>
    <lineage>
        <taxon>Eukaryota</taxon>
        <taxon>Fungi</taxon>
        <taxon>Fungi incertae sedis</taxon>
        <taxon>Mucoromycota</taxon>
        <taxon>Mucoromycotina</taxon>
        <taxon>Mucoromycetes</taxon>
        <taxon>Mucorales</taxon>
        <taxon>Mucorineae</taxon>
        <taxon>Mucoraceae</taxon>
        <taxon>Mucor</taxon>
    </lineage>
</organism>
<feature type="compositionally biased region" description="Low complexity" evidence="1">
    <location>
        <begin position="78"/>
        <end position="95"/>
    </location>
</feature>
<feature type="region of interest" description="Disordered" evidence="1">
    <location>
        <begin position="268"/>
        <end position="289"/>
    </location>
</feature>
<dbReference type="STRING" id="91626.A0A0C9LY37"/>
<feature type="compositionally biased region" description="Low complexity" evidence="1">
    <location>
        <begin position="10"/>
        <end position="29"/>
    </location>
</feature>
<dbReference type="Proteomes" id="UP000053815">
    <property type="component" value="Unassembled WGS sequence"/>
</dbReference>
<protein>
    <recommendedName>
        <fullName evidence="2">Myb/SANT-like DNA-binding domain-containing protein</fullName>
    </recommendedName>
</protein>
<evidence type="ECO:0000256" key="1">
    <source>
        <dbReference type="SAM" id="MobiDB-lite"/>
    </source>
</evidence>
<proteinExistence type="predicted"/>